<protein>
    <submittedName>
        <fullName evidence="4">OLC1v1022647C1</fullName>
    </submittedName>
</protein>
<dbReference type="GO" id="GO:0046982">
    <property type="term" value="F:protein heterodimerization activity"/>
    <property type="evidence" value="ECO:0007669"/>
    <property type="project" value="InterPro"/>
</dbReference>
<gene>
    <name evidence="4" type="ORF">OLC1_LOCUS939</name>
</gene>
<feature type="region of interest" description="Disordered" evidence="1">
    <location>
        <begin position="234"/>
        <end position="309"/>
    </location>
</feature>
<dbReference type="Pfam" id="PF16211">
    <property type="entry name" value="Histone_H2A_C"/>
    <property type="match status" value="1"/>
</dbReference>
<dbReference type="InterPro" id="IPR044730">
    <property type="entry name" value="RNase_H-like_dom_plant"/>
</dbReference>
<dbReference type="CDD" id="cd06222">
    <property type="entry name" value="RNase_H_like"/>
    <property type="match status" value="1"/>
</dbReference>
<dbReference type="InterPro" id="IPR002156">
    <property type="entry name" value="RNaseH_domain"/>
</dbReference>
<sequence>MKCNENVLEFGTVMNKVPQDIDHPIGWKLKDIRNRVSTIEMAWMSEKKLGRGIVRRCQLQIKWTYPPESWVKVNTDGSYDPETGETRAGGLVRTELGGWIRGFTMRIGFTSITGAELWGIWQGLAVAWDLGEKKVIAETDSTAAGSRTAVDTLEYLVPEVLKLAGNVYRDHGSTQITPNYINLAIRTDEEFNQLLPNVIILGGGTIPHIHPALLREAAAGPKVADTGGVQATNQQAAENVQDKHGAEEVQPQEPEAKNVQEPVAVVVQEKQGEDEEEENVQDEEEDDDGNGSGEDNDDDNGDDLIMVVG</sequence>
<evidence type="ECO:0000256" key="1">
    <source>
        <dbReference type="SAM" id="MobiDB-lite"/>
    </source>
</evidence>
<accession>A0AAV1BYY4</accession>
<dbReference type="PANTHER" id="PTHR47723">
    <property type="entry name" value="OS05G0353850 PROTEIN"/>
    <property type="match status" value="1"/>
</dbReference>
<evidence type="ECO:0000313" key="4">
    <source>
        <dbReference type="EMBL" id="CAI9088342.1"/>
    </source>
</evidence>
<name>A0AAV1BYY4_OLDCO</name>
<evidence type="ECO:0000259" key="2">
    <source>
        <dbReference type="Pfam" id="PF13456"/>
    </source>
</evidence>
<dbReference type="AlphaFoldDB" id="A0AAV1BYY4"/>
<dbReference type="PANTHER" id="PTHR47723:SF13">
    <property type="entry name" value="PUTATIVE-RELATED"/>
    <property type="match status" value="1"/>
</dbReference>
<dbReference type="SUPFAM" id="SSF47113">
    <property type="entry name" value="Histone-fold"/>
    <property type="match status" value="1"/>
</dbReference>
<dbReference type="Proteomes" id="UP001161247">
    <property type="component" value="Chromosome 1"/>
</dbReference>
<dbReference type="Pfam" id="PF13456">
    <property type="entry name" value="RVT_3"/>
    <property type="match status" value="1"/>
</dbReference>
<dbReference type="PRINTS" id="PR00620">
    <property type="entry name" value="HISTONEH2A"/>
</dbReference>
<dbReference type="GO" id="GO:0003677">
    <property type="term" value="F:DNA binding"/>
    <property type="evidence" value="ECO:0007669"/>
    <property type="project" value="InterPro"/>
</dbReference>
<dbReference type="SMART" id="SM00414">
    <property type="entry name" value="H2A"/>
    <property type="match status" value="1"/>
</dbReference>
<dbReference type="SUPFAM" id="SSF53098">
    <property type="entry name" value="Ribonuclease H-like"/>
    <property type="match status" value="1"/>
</dbReference>
<dbReference type="InterPro" id="IPR002119">
    <property type="entry name" value="Histone_H2A"/>
</dbReference>
<reference evidence="4" key="1">
    <citation type="submission" date="2023-03" db="EMBL/GenBank/DDBJ databases">
        <authorList>
            <person name="Julca I."/>
        </authorList>
    </citation>
    <scope>NUCLEOTIDE SEQUENCE</scope>
</reference>
<feature type="domain" description="Histone H2A C-terminal" evidence="3">
    <location>
        <begin position="189"/>
        <end position="216"/>
    </location>
</feature>
<dbReference type="GO" id="GO:0030527">
    <property type="term" value="F:structural constituent of chromatin"/>
    <property type="evidence" value="ECO:0007669"/>
    <property type="project" value="InterPro"/>
</dbReference>
<dbReference type="InterPro" id="IPR053151">
    <property type="entry name" value="RNase_H-like"/>
</dbReference>
<dbReference type="Gene3D" id="1.10.20.10">
    <property type="entry name" value="Histone, subunit A"/>
    <property type="match status" value="1"/>
</dbReference>
<feature type="domain" description="RNase H type-1" evidence="2">
    <location>
        <begin position="74"/>
        <end position="142"/>
    </location>
</feature>
<evidence type="ECO:0000259" key="3">
    <source>
        <dbReference type="Pfam" id="PF16211"/>
    </source>
</evidence>
<dbReference type="EMBL" id="OX459118">
    <property type="protein sequence ID" value="CAI9088342.1"/>
    <property type="molecule type" value="Genomic_DNA"/>
</dbReference>
<dbReference type="InterPro" id="IPR009072">
    <property type="entry name" value="Histone-fold"/>
</dbReference>
<dbReference type="InterPro" id="IPR012337">
    <property type="entry name" value="RNaseH-like_sf"/>
</dbReference>
<dbReference type="GO" id="GO:0004523">
    <property type="term" value="F:RNA-DNA hybrid ribonuclease activity"/>
    <property type="evidence" value="ECO:0007669"/>
    <property type="project" value="InterPro"/>
</dbReference>
<proteinExistence type="predicted"/>
<dbReference type="InterPro" id="IPR032454">
    <property type="entry name" value="Histone_H2A_C"/>
</dbReference>
<keyword evidence="5" id="KW-1185">Reference proteome</keyword>
<evidence type="ECO:0000313" key="5">
    <source>
        <dbReference type="Proteomes" id="UP001161247"/>
    </source>
</evidence>
<feature type="compositionally biased region" description="Acidic residues" evidence="1">
    <location>
        <begin position="272"/>
        <end position="302"/>
    </location>
</feature>
<organism evidence="4 5">
    <name type="scientific">Oldenlandia corymbosa var. corymbosa</name>
    <dbReference type="NCBI Taxonomy" id="529605"/>
    <lineage>
        <taxon>Eukaryota</taxon>
        <taxon>Viridiplantae</taxon>
        <taxon>Streptophyta</taxon>
        <taxon>Embryophyta</taxon>
        <taxon>Tracheophyta</taxon>
        <taxon>Spermatophyta</taxon>
        <taxon>Magnoliopsida</taxon>
        <taxon>eudicotyledons</taxon>
        <taxon>Gunneridae</taxon>
        <taxon>Pentapetalae</taxon>
        <taxon>asterids</taxon>
        <taxon>lamiids</taxon>
        <taxon>Gentianales</taxon>
        <taxon>Rubiaceae</taxon>
        <taxon>Rubioideae</taxon>
        <taxon>Spermacoceae</taxon>
        <taxon>Hedyotis-Oldenlandia complex</taxon>
        <taxon>Oldenlandia</taxon>
    </lineage>
</organism>
<dbReference type="GO" id="GO:0000786">
    <property type="term" value="C:nucleosome"/>
    <property type="evidence" value="ECO:0007669"/>
    <property type="project" value="InterPro"/>
</dbReference>